<dbReference type="SUPFAM" id="SSF48295">
    <property type="entry name" value="TrpR-like"/>
    <property type="match status" value="1"/>
</dbReference>
<protein>
    <recommendedName>
        <fullName evidence="2">Chromosomal replication initiator DnaA C-terminal domain-containing protein</fullName>
    </recommendedName>
</protein>
<dbReference type="CDD" id="cd06571">
    <property type="entry name" value="Bac_DnaA_C"/>
    <property type="match status" value="1"/>
</dbReference>
<dbReference type="OrthoDB" id="7776290at2"/>
<reference evidence="3 4" key="1">
    <citation type="submission" date="2017-08" db="EMBL/GenBank/DDBJ databases">
        <title>Pleomorphomonas carboxidotrophicus sp. nov., a new mesophilic hydrogenogenic carboxidotroph.</title>
        <authorList>
            <person name="Esquivel-Elizondo S."/>
            <person name="Krajmalnik-Brown R."/>
            <person name="Maldonado J."/>
        </authorList>
    </citation>
    <scope>NUCLEOTIDE SEQUENCE [LARGE SCALE GENOMIC DNA]</scope>
    <source>
        <strain evidence="3 4">SVCO-16</strain>
    </source>
</reference>
<accession>A0A2G9WV74</accession>
<dbReference type="GO" id="GO:0005524">
    <property type="term" value="F:ATP binding"/>
    <property type="evidence" value="ECO:0007669"/>
    <property type="project" value="InterPro"/>
</dbReference>
<dbReference type="GO" id="GO:0006275">
    <property type="term" value="P:regulation of DNA replication"/>
    <property type="evidence" value="ECO:0007669"/>
    <property type="project" value="InterPro"/>
</dbReference>
<dbReference type="InterPro" id="IPR013159">
    <property type="entry name" value="DnaA_C"/>
</dbReference>
<evidence type="ECO:0000259" key="2">
    <source>
        <dbReference type="SMART" id="SM00760"/>
    </source>
</evidence>
<dbReference type="EMBL" id="NQVN01000009">
    <property type="protein sequence ID" value="PIO98615.1"/>
    <property type="molecule type" value="Genomic_DNA"/>
</dbReference>
<feature type="domain" description="Chromosomal replication initiator DnaA C-terminal" evidence="2">
    <location>
        <begin position="50"/>
        <end position="120"/>
    </location>
</feature>
<evidence type="ECO:0000313" key="4">
    <source>
        <dbReference type="Proteomes" id="UP000231070"/>
    </source>
</evidence>
<dbReference type="PROSITE" id="PS01008">
    <property type="entry name" value="DNAA"/>
    <property type="match status" value="1"/>
</dbReference>
<feature type="region of interest" description="Disordered" evidence="1">
    <location>
        <begin position="1"/>
        <end position="43"/>
    </location>
</feature>
<feature type="compositionally biased region" description="Basic residues" evidence="1">
    <location>
        <begin position="34"/>
        <end position="43"/>
    </location>
</feature>
<dbReference type="SMART" id="SM00760">
    <property type="entry name" value="Bac_DnaA_C"/>
    <property type="match status" value="1"/>
</dbReference>
<dbReference type="GO" id="GO:0003688">
    <property type="term" value="F:DNA replication origin binding"/>
    <property type="evidence" value="ECO:0007669"/>
    <property type="project" value="InterPro"/>
</dbReference>
<dbReference type="Proteomes" id="UP000231070">
    <property type="component" value="Unassembled WGS sequence"/>
</dbReference>
<keyword evidence="4" id="KW-1185">Reference proteome</keyword>
<dbReference type="AlphaFoldDB" id="A0A2G9WV74"/>
<dbReference type="GO" id="GO:0006270">
    <property type="term" value="P:DNA replication initiation"/>
    <property type="evidence" value="ECO:0007669"/>
    <property type="project" value="InterPro"/>
</dbReference>
<dbReference type="InterPro" id="IPR018312">
    <property type="entry name" value="Chromosome_initiator_DnaA_CS"/>
</dbReference>
<dbReference type="InterPro" id="IPR010921">
    <property type="entry name" value="Trp_repressor/repl_initiator"/>
</dbReference>
<organism evidence="3 4">
    <name type="scientific">Pleomorphomonas carboxyditropha</name>
    <dbReference type="NCBI Taxonomy" id="2023338"/>
    <lineage>
        <taxon>Bacteria</taxon>
        <taxon>Pseudomonadati</taxon>
        <taxon>Pseudomonadota</taxon>
        <taxon>Alphaproteobacteria</taxon>
        <taxon>Hyphomicrobiales</taxon>
        <taxon>Pleomorphomonadaceae</taxon>
        <taxon>Pleomorphomonas</taxon>
    </lineage>
</organism>
<dbReference type="Gene3D" id="1.10.1750.10">
    <property type="match status" value="1"/>
</dbReference>
<proteinExistence type="predicted"/>
<name>A0A2G9WV74_9HYPH</name>
<evidence type="ECO:0000313" key="3">
    <source>
        <dbReference type="EMBL" id="PIO98615.1"/>
    </source>
</evidence>
<evidence type="ECO:0000256" key="1">
    <source>
        <dbReference type="SAM" id="MobiDB-lite"/>
    </source>
</evidence>
<feature type="compositionally biased region" description="Basic and acidic residues" evidence="1">
    <location>
        <begin position="1"/>
        <end position="17"/>
    </location>
</feature>
<sequence length="281" mass="30265">MRRPYGRGDHTRSDRAAGRLPRQPRSGADDHRPDRRRLHDRRRAMTGHLSVRAVIEAVSGVIGVPYADIVGPRRMPRFVRARQVAMYFAHRYCRHLAVAEIGRRMGARDHTTILYGVGKIEAEVAEKGMDATMQAIDLVLAPALDVVEKLDIAEPDPDPLAIAERAVDGYAVARLSYSEIRILGEFVLHAVKAGRLVADPPDDGSANIGIFGAARRVVTASRALAAARYGTGEGPALDGLLAAIGDLGAAYAAEVGPIPMPQPVFKTAVNPSRKEASHGHA</sequence>
<comment type="caution">
    <text evidence="3">The sequence shown here is derived from an EMBL/GenBank/DDBJ whole genome shotgun (WGS) entry which is preliminary data.</text>
</comment>
<gene>
    <name evidence="3" type="ORF">CJ014_14960</name>
</gene>
<dbReference type="Pfam" id="PF08299">
    <property type="entry name" value="Bac_DnaA_C"/>
    <property type="match status" value="1"/>
</dbReference>